<proteinExistence type="predicted"/>
<dbReference type="AlphaFoldDB" id="A0A4Z2GH45"/>
<gene>
    <name evidence="2" type="ORF">EYF80_037248</name>
</gene>
<reference evidence="2 3" key="1">
    <citation type="submission" date="2019-03" db="EMBL/GenBank/DDBJ databases">
        <title>First draft genome of Liparis tanakae, snailfish: a comprehensive survey of snailfish specific genes.</title>
        <authorList>
            <person name="Kim W."/>
            <person name="Song I."/>
            <person name="Jeong J.-H."/>
            <person name="Kim D."/>
            <person name="Kim S."/>
            <person name="Ryu S."/>
            <person name="Song J.Y."/>
            <person name="Lee S.K."/>
        </authorList>
    </citation>
    <scope>NUCLEOTIDE SEQUENCE [LARGE SCALE GENOMIC DNA]</scope>
    <source>
        <tissue evidence="2">Muscle</tissue>
    </source>
</reference>
<evidence type="ECO:0000313" key="2">
    <source>
        <dbReference type="EMBL" id="TNN52551.1"/>
    </source>
</evidence>
<comment type="caution">
    <text evidence="2">The sequence shown here is derived from an EMBL/GenBank/DDBJ whole genome shotgun (WGS) entry which is preliminary data.</text>
</comment>
<accession>A0A4Z2GH45</accession>
<evidence type="ECO:0000313" key="3">
    <source>
        <dbReference type="Proteomes" id="UP000314294"/>
    </source>
</evidence>
<name>A0A4Z2GH45_9TELE</name>
<evidence type="ECO:0000256" key="1">
    <source>
        <dbReference type="SAM" id="MobiDB-lite"/>
    </source>
</evidence>
<organism evidence="2 3">
    <name type="scientific">Liparis tanakae</name>
    <name type="common">Tanaka's snailfish</name>
    <dbReference type="NCBI Taxonomy" id="230148"/>
    <lineage>
        <taxon>Eukaryota</taxon>
        <taxon>Metazoa</taxon>
        <taxon>Chordata</taxon>
        <taxon>Craniata</taxon>
        <taxon>Vertebrata</taxon>
        <taxon>Euteleostomi</taxon>
        <taxon>Actinopterygii</taxon>
        <taxon>Neopterygii</taxon>
        <taxon>Teleostei</taxon>
        <taxon>Neoteleostei</taxon>
        <taxon>Acanthomorphata</taxon>
        <taxon>Eupercaria</taxon>
        <taxon>Perciformes</taxon>
        <taxon>Cottioidei</taxon>
        <taxon>Cottales</taxon>
        <taxon>Liparidae</taxon>
        <taxon>Liparis</taxon>
    </lineage>
</organism>
<protein>
    <submittedName>
        <fullName evidence="2">Uncharacterized protein</fullName>
    </submittedName>
</protein>
<sequence>MVKNRKERSDEEKLERTEIEVAGSKRTTGRPLLSVSCPAASSPETSLSETQEEQCATAASFFLPSFLPTSLPCLAGLLGSQASRTRHKNKPRKGMELQCQLMRSAGRDAVSG</sequence>
<dbReference type="EMBL" id="SRLO01000543">
    <property type="protein sequence ID" value="TNN52551.1"/>
    <property type="molecule type" value="Genomic_DNA"/>
</dbReference>
<dbReference type="Proteomes" id="UP000314294">
    <property type="component" value="Unassembled WGS sequence"/>
</dbReference>
<keyword evidence="3" id="KW-1185">Reference proteome</keyword>
<feature type="region of interest" description="Disordered" evidence="1">
    <location>
        <begin position="1"/>
        <end position="51"/>
    </location>
</feature>
<feature type="compositionally biased region" description="Basic and acidic residues" evidence="1">
    <location>
        <begin position="7"/>
        <end position="19"/>
    </location>
</feature>